<dbReference type="EMBL" id="JAFBMS010000102">
    <property type="protein sequence ID" value="KAG9336241.1"/>
    <property type="molecule type" value="Genomic_DNA"/>
</dbReference>
<keyword evidence="5" id="KW-1185">Reference proteome</keyword>
<evidence type="ECO:0000259" key="3">
    <source>
        <dbReference type="Pfam" id="PF00652"/>
    </source>
</evidence>
<evidence type="ECO:0000313" key="5">
    <source>
        <dbReference type="Proteomes" id="UP000824540"/>
    </source>
</evidence>
<dbReference type="OrthoDB" id="429263at2759"/>
<dbReference type="Gene3D" id="3.90.550.10">
    <property type="entry name" value="Spore Coat Polysaccharide Biosynthesis Protein SpsA, Chain A"/>
    <property type="match status" value="1"/>
</dbReference>
<dbReference type="SUPFAM" id="SSF53448">
    <property type="entry name" value="Nucleotide-diphospho-sugar transferases"/>
    <property type="match status" value="1"/>
</dbReference>
<evidence type="ECO:0000256" key="2">
    <source>
        <dbReference type="ARBA" id="ARBA00023157"/>
    </source>
</evidence>
<dbReference type="SUPFAM" id="SSF50370">
    <property type="entry name" value="Ricin B-like lectins"/>
    <property type="match status" value="1"/>
</dbReference>
<dbReference type="InterPro" id="IPR035992">
    <property type="entry name" value="Ricin_B-like_lectins"/>
</dbReference>
<dbReference type="PANTHER" id="PTHR11675:SF8">
    <property type="entry name" value="POLYPEPTIDE N-ACETYLGALACTOSAMINYLTRANSFERASE 14"/>
    <property type="match status" value="1"/>
</dbReference>
<comment type="caution">
    <text evidence="4">The sequence shown here is derived from an EMBL/GenBank/DDBJ whole genome shotgun (WGS) entry which is preliminary data.</text>
</comment>
<dbReference type="Pfam" id="PF00652">
    <property type="entry name" value="Ricin_B_lectin"/>
    <property type="match status" value="1"/>
</dbReference>
<dbReference type="PROSITE" id="PS50231">
    <property type="entry name" value="RICIN_B_LECTIN"/>
    <property type="match status" value="1"/>
</dbReference>
<organism evidence="4 5">
    <name type="scientific">Albula glossodonta</name>
    <name type="common">roundjaw bonefish</name>
    <dbReference type="NCBI Taxonomy" id="121402"/>
    <lineage>
        <taxon>Eukaryota</taxon>
        <taxon>Metazoa</taxon>
        <taxon>Chordata</taxon>
        <taxon>Craniata</taxon>
        <taxon>Vertebrata</taxon>
        <taxon>Euteleostomi</taxon>
        <taxon>Actinopterygii</taxon>
        <taxon>Neopterygii</taxon>
        <taxon>Teleostei</taxon>
        <taxon>Albuliformes</taxon>
        <taxon>Albulidae</taxon>
        <taxon>Albula</taxon>
    </lineage>
</organism>
<keyword evidence="1" id="KW-0430">Lectin</keyword>
<dbReference type="Proteomes" id="UP000824540">
    <property type="component" value="Unassembled WGS sequence"/>
</dbReference>
<dbReference type="PANTHER" id="PTHR11675">
    <property type="entry name" value="N-ACETYLGALACTOSAMINYLTRANSFERASE"/>
    <property type="match status" value="1"/>
</dbReference>
<reference evidence="4" key="1">
    <citation type="thesis" date="2021" institute="BYU ScholarsArchive" country="Provo, UT, USA">
        <title>Applications of and Algorithms for Genome Assembly and Genomic Analyses with an Emphasis on Marine Teleosts.</title>
        <authorList>
            <person name="Pickett B.D."/>
        </authorList>
    </citation>
    <scope>NUCLEOTIDE SEQUENCE</scope>
    <source>
        <strain evidence="4">HI-2016</strain>
    </source>
</reference>
<dbReference type="GO" id="GO:0030246">
    <property type="term" value="F:carbohydrate binding"/>
    <property type="evidence" value="ECO:0007669"/>
    <property type="project" value="UniProtKB-KW"/>
</dbReference>
<dbReference type="GO" id="GO:0004653">
    <property type="term" value="F:polypeptide N-acetylgalactosaminyltransferase activity"/>
    <property type="evidence" value="ECO:0007669"/>
    <property type="project" value="TreeGrafter"/>
</dbReference>
<keyword evidence="2" id="KW-1015">Disulfide bond</keyword>
<dbReference type="InterPro" id="IPR000772">
    <property type="entry name" value="Ricin_B_lectin"/>
</dbReference>
<evidence type="ECO:0000256" key="1">
    <source>
        <dbReference type="ARBA" id="ARBA00022734"/>
    </source>
</evidence>
<accession>A0A8T2NBT0</accession>
<proteinExistence type="predicted"/>
<dbReference type="GO" id="GO:0006493">
    <property type="term" value="P:protein O-linked glycosylation"/>
    <property type="evidence" value="ECO:0007669"/>
    <property type="project" value="TreeGrafter"/>
</dbReference>
<name>A0A8T2NBT0_9TELE</name>
<dbReference type="AlphaFoldDB" id="A0A8T2NBT0"/>
<gene>
    <name evidence="4" type="ORF">JZ751_002588</name>
</gene>
<dbReference type="GO" id="GO:0005794">
    <property type="term" value="C:Golgi apparatus"/>
    <property type="evidence" value="ECO:0007669"/>
    <property type="project" value="TreeGrafter"/>
</dbReference>
<protein>
    <recommendedName>
        <fullName evidence="3">Ricin B lectin domain-containing protein</fullName>
    </recommendedName>
</protein>
<dbReference type="InterPro" id="IPR029044">
    <property type="entry name" value="Nucleotide-diphossugar_trans"/>
</dbReference>
<sequence>MCGGSLEIIPCSRVGHVFRKKHPYTFPEGNANTYIKNTKRTAEVWMDEFKHLYYSARPAARGRDFGDVQSRKDLRERLSCKPFRWYLDYIYPQLKVPDESALRSGPIRQRQNCLESHRVWTYTNEQQIRQGRFCLSLSRTTFSTFQVLLEPCGDRGGRQSWQRSGKQVEHVLSRLCLDSEAMVEGAELVISPCDRLAFTQRWEVPFS</sequence>
<dbReference type="Gene3D" id="2.80.10.50">
    <property type="match status" value="1"/>
</dbReference>
<evidence type="ECO:0000313" key="4">
    <source>
        <dbReference type="EMBL" id="KAG9336241.1"/>
    </source>
</evidence>
<feature type="domain" description="Ricin B lectin" evidence="3">
    <location>
        <begin position="111"/>
        <end position="202"/>
    </location>
</feature>